<organism evidence="1 2">
    <name type="scientific">Aureliella helgolandensis</name>
    <dbReference type="NCBI Taxonomy" id="2527968"/>
    <lineage>
        <taxon>Bacteria</taxon>
        <taxon>Pseudomonadati</taxon>
        <taxon>Planctomycetota</taxon>
        <taxon>Planctomycetia</taxon>
        <taxon>Pirellulales</taxon>
        <taxon>Pirellulaceae</taxon>
        <taxon>Aureliella</taxon>
    </lineage>
</organism>
<evidence type="ECO:0000313" key="2">
    <source>
        <dbReference type="Proteomes" id="UP000318017"/>
    </source>
</evidence>
<gene>
    <name evidence="1" type="ORF">Q31a_54190</name>
</gene>
<dbReference type="InterPro" id="IPR025975">
    <property type="entry name" value="Polysacc_lyase"/>
</dbReference>
<sequence>MVGLVALVGCGPEGSRQEEEAYLRTIMSGTLIPYSHLDVPSRDNVKIVLEKAEASLALRLFPGQPKLHGGIRAEVSVDFPFSEHDSISYSWRFKFDETFVSDTPENRWWVIGQWHDQPDANQSETWENFRSHSPPVSLGIGEVDGTLALALTHGPTRDGLEQISTEPVPIERGVWYKIETRIHWSQISNGRVEVLLNDFPEASLIGSGPNMNNAYRHYLKVGMYRHPEIESENQIYIDDLSVSEWNGG</sequence>
<protein>
    <recommendedName>
        <fullName evidence="3">Polysaccharide lyase</fullName>
    </recommendedName>
</protein>
<keyword evidence="2" id="KW-1185">Reference proteome</keyword>
<dbReference type="Gene3D" id="2.60.120.200">
    <property type="match status" value="1"/>
</dbReference>
<evidence type="ECO:0008006" key="3">
    <source>
        <dbReference type="Google" id="ProtNLM"/>
    </source>
</evidence>
<proteinExistence type="predicted"/>
<dbReference type="AlphaFoldDB" id="A0A518GEQ9"/>
<reference evidence="1 2" key="1">
    <citation type="submission" date="2019-02" db="EMBL/GenBank/DDBJ databases">
        <title>Deep-cultivation of Planctomycetes and their phenomic and genomic characterization uncovers novel biology.</title>
        <authorList>
            <person name="Wiegand S."/>
            <person name="Jogler M."/>
            <person name="Boedeker C."/>
            <person name="Pinto D."/>
            <person name="Vollmers J."/>
            <person name="Rivas-Marin E."/>
            <person name="Kohn T."/>
            <person name="Peeters S.H."/>
            <person name="Heuer A."/>
            <person name="Rast P."/>
            <person name="Oberbeckmann S."/>
            <person name="Bunk B."/>
            <person name="Jeske O."/>
            <person name="Meyerdierks A."/>
            <person name="Storesund J.E."/>
            <person name="Kallscheuer N."/>
            <person name="Luecker S."/>
            <person name="Lage O.M."/>
            <person name="Pohl T."/>
            <person name="Merkel B.J."/>
            <person name="Hornburger P."/>
            <person name="Mueller R.-W."/>
            <person name="Bruemmer F."/>
            <person name="Labrenz M."/>
            <person name="Spormann A.M."/>
            <person name="Op den Camp H."/>
            <person name="Overmann J."/>
            <person name="Amann R."/>
            <person name="Jetten M.S.M."/>
            <person name="Mascher T."/>
            <person name="Medema M.H."/>
            <person name="Devos D.P."/>
            <person name="Kaster A.-K."/>
            <person name="Ovreas L."/>
            <person name="Rohde M."/>
            <person name="Galperin M.Y."/>
            <person name="Jogler C."/>
        </authorList>
    </citation>
    <scope>NUCLEOTIDE SEQUENCE [LARGE SCALE GENOMIC DNA]</scope>
    <source>
        <strain evidence="1 2">Q31a</strain>
    </source>
</reference>
<dbReference type="KEGG" id="ahel:Q31a_54190"/>
<dbReference type="EMBL" id="CP036298">
    <property type="protein sequence ID" value="QDV27038.1"/>
    <property type="molecule type" value="Genomic_DNA"/>
</dbReference>
<name>A0A518GEQ9_9BACT</name>
<evidence type="ECO:0000313" key="1">
    <source>
        <dbReference type="EMBL" id="QDV27038.1"/>
    </source>
</evidence>
<accession>A0A518GEQ9</accession>
<dbReference type="Proteomes" id="UP000318017">
    <property type="component" value="Chromosome"/>
</dbReference>
<dbReference type="Pfam" id="PF14099">
    <property type="entry name" value="Polysacc_lyase"/>
    <property type="match status" value="1"/>
</dbReference>